<evidence type="ECO:0000259" key="3">
    <source>
        <dbReference type="Pfam" id="PF12892"/>
    </source>
</evidence>
<feature type="region of interest" description="Disordered" evidence="1">
    <location>
        <begin position="44"/>
        <end position="138"/>
    </location>
</feature>
<dbReference type="InterPro" id="IPR022464">
    <property type="entry name" value="Strep_pil_isopept_link"/>
</dbReference>
<dbReference type="Pfam" id="PF12892">
    <property type="entry name" value="FctA"/>
    <property type="match status" value="1"/>
</dbReference>
<keyword evidence="2" id="KW-0472">Membrane</keyword>
<dbReference type="Gene3D" id="2.60.40.3050">
    <property type="match status" value="1"/>
</dbReference>
<proteinExistence type="predicted"/>
<sequence>MKANSEKTKQSKKATRRVLAGVLCGASVLSLVLSLVMPPISQAIANDAPADSTEKTVMGGGSSSESTDVDNTNNGDAENQNSDETEGDETGDDALRAPPSSDDTGAERAAQPADAKPSDDETNDESAIAPANGSADGYTEVKGNVANQFTNGGKFRLTDSAYSGTQIAITKDTTIDLAGCMLYNYHGVYKDRTPDSFFVVKSGAKLTIEDSGKKTIDEQTQVPTSAGQLATMEWGKGNGSNSGTPESLTYYETKSVPNSDCLGTTETTYKHVVTGFGAIDAASDSGSVKYVVEVEAGCTLNLEGGMITTAANLGDDGHVIFSQGAVNISGGYVTNGNGGGWGGGLCIAGQNPSLEMSGGVVAGNKAASGGGVFADNGATLNLAGGIISGNATYDKAINNGENTGDGGYGGGVYTKGAKVTISGSACITNNRVDARITDIDNLGNNGLLGGGGIACTHDGTLNLTGGFVTANYSYEAGGGVYAGFYDKDNDGEIEKITFKMTGGTIAANVADNAEGGGLRVAGGDSAGTMATINASDTGRVYITNNKTNTGSTKGRGGDWGGGGVFIQKGGKLNIVKTLITNNRAGGWGGGIGACPTGQTIVSHSNGAAIYGNDDNVDQDGNKLTTVDQNGNKVPTYHYSAGGDGKKEDHDEDNYVTSTFQTSGHKDFFLVRNKNGADKTIAVVLGKMLGGESAGWQGTCDGETITIDANGGAEAKWMFGLAANPSDAAKSYAQRDATTIISGNYSYTHGGGIMTNGDLVVGKVEALNVYPAIKVKANKVFMKDGKAQSLAGHGYRFKLLGKAAGTGEEPYWDTNGKLQASGCEATSEFTVNTEEKIGEIVIDTAANYQSGDYDLYLVEVPIEEKGTKFDKSIYKIHVDVSDQPVEETDLLGIKIRRHAVNTSTSKVYVKKEGETVFKWCDKPADFYKWSVDSADRAVSTVTIGNDSNPAFTNVPYQTVGSWTPQVTKKVDGGEMKNFKFELYAENSDNTKKTFQPIYTYTSGSENPQKVKFDPVQIGPLGVDELDSNQQAQFTYYICECPARKDDGTKHEGYTNDTKTFKVVVTAKDDGNGHLTCTPAYYEVDANGAESKTDDPTFTNTYSTSLPLSGMSGVTLTYLAGAAVLCAAAAWMHIRRKANAKGGERRE</sequence>
<dbReference type="Proteomes" id="UP001212741">
    <property type="component" value="Unassembled WGS sequence"/>
</dbReference>
<protein>
    <submittedName>
        <fullName evidence="4">FctA domain-containing protein</fullName>
    </submittedName>
</protein>
<dbReference type="InterPro" id="IPR038174">
    <property type="entry name" value="Strep_pil_link_sf"/>
</dbReference>
<gene>
    <name evidence="4" type="ORF">PMW86_03350</name>
</gene>
<evidence type="ECO:0000256" key="1">
    <source>
        <dbReference type="SAM" id="MobiDB-lite"/>
    </source>
</evidence>
<accession>A0AAW6ALG1</accession>
<feature type="region of interest" description="Disordered" evidence="1">
    <location>
        <begin position="231"/>
        <end position="250"/>
    </location>
</feature>
<feature type="compositionally biased region" description="Polar residues" evidence="1">
    <location>
        <begin position="63"/>
        <end position="80"/>
    </location>
</feature>
<comment type="caution">
    <text evidence="4">The sequence shown here is derived from an EMBL/GenBank/DDBJ whole genome shotgun (WGS) entry which is preliminary data.</text>
</comment>
<dbReference type="AlphaFoldDB" id="A0AAW6ALG1"/>
<evidence type="ECO:0000256" key="2">
    <source>
        <dbReference type="SAM" id="Phobius"/>
    </source>
</evidence>
<feature type="domain" description="Streptococcal pilin isopeptide linkage" evidence="3">
    <location>
        <begin position="964"/>
        <end position="1101"/>
    </location>
</feature>
<feature type="transmembrane region" description="Helical" evidence="2">
    <location>
        <begin position="1106"/>
        <end position="1129"/>
    </location>
</feature>
<reference evidence="4" key="1">
    <citation type="submission" date="2023-01" db="EMBL/GenBank/DDBJ databases">
        <title>Human gut microbiome strain richness.</title>
        <authorList>
            <person name="Chen-Liaw A."/>
        </authorList>
    </citation>
    <scope>NUCLEOTIDE SEQUENCE</scope>
    <source>
        <strain evidence="4">D54st1_D6_D54t1_190329</strain>
    </source>
</reference>
<keyword evidence="2" id="KW-0812">Transmembrane</keyword>
<organism evidence="4 5">
    <name type="scientific">Collinsella aerofaciens</name>
    <dbReference type="NCBI Taxonomy" id="74426"/>
    <lineage>
        <taxon>Bacteria</taxon>
        <taxon>Bacillati</taxon>
        <taxon>Actinomycetota</taxon>
        <taxon>Coriobacteriia</taxon>
        <taxon>Coriobacteriales</taxon>
        <taxon>Coriobacteriaceae</taxon>
        <taxon>Collinsella</taxon>
    </lineage>
</organism>
<name>A0AAW6ALG1_9ACTN</name>
<feature type="compositionally biased region" description="Polar residues" evidence="1">
    <location>
        <begin position="239"/>
        <end position="250"/>
    </location>
</feature>
<evidence type="ECO:0000313" key="4">
    <source>
        <dbReference type="EMBL" id="MDB1838629.1"/>
    </source>
</evidence>
<keyword evidence="2" id="KW-1133">Transmembrane helix</keyword>
<evidence type="ECO:0000313" key="5">
    <source>
        <dbReference type="Proteomes" id="UP001212741"/>
    </source>
</evidence>
<dbReference type="EMBL" id="JAQLEC010000008">
    <property type="protein sequence ID" value="MDB1838629.1"/>
    <property type="molecule type" value="Genomic_DNA"/>
</dbReference>
<dbReference type="RefSeq" id="WP_271756043.1">
    <property type="nucleotide sequence ID" value="NZ_JAQLEC010000008.1"/>
</dbReference>
<feature type="compositionally biased region" description="Acidic residues" evidence="1">
    <location>
        <begin position="81"/>
        <end position="92"/>
    </location>
</feature>